<dbReference type="InterPro" id="IPR001245">
    <property type="entry name" value="Ser-Thr/Tyr_kinase_cat_dom"/>
</dbReference>
<keyword evidence="1" id="KW-0723">Serine/threonine-protein kinase</keyword>
<dbReference type="SUPFAM" id="SSF56112">
    <property type="entry name" value="Protein kinase-like (PK-like)"/>
    <property type="match status" value="1"/>
</dbReference>
<dbReference type="GO" id="GO:0005524">
    <property type="term" value="F:ATP binding"/>
    <property type="evidence" value="ECO:0007669"/>
    <property type="project" value="UniProtKB-KW"/>
</dbReference>
<keyword evidence="1" id="KW-0808">Transferase</keyword>
<evidence type="ECO:0000313" key="5">
    <source>
        <dbReference type="EMBL" id="RDX86986.1"/>
    </source>
</evidence>
<sequence>MEADPVKQEQEWIDRNQYEEERSLKLTGKNSHMICQRNADQLTQGGEDVESSPHEGMSTVTVIRNDMIDQMNPDQQIQEKQHIKGRFHIEEMGKKVDKQQKVSKDKKQMQGSCYEDLLNGNEAKISLENSKSSVCSICKSRRPNRGLQKKYTYEELEAATEGFSIKYSLSEGEYGPAFRGQLEDNQEIVIKQHAFTSLQEQKVFMTEFQVLINARHENVIMLLGSCIRLSQLLIVYEQACNGSLDRFLSRESGRSLSWGERVKVAVGVARGLKYLHESNIIHGGIKPSNILLNHEFKPLVGDFVFGKERCELKNRCKHKSMRNCGYTAPECQESGKLTTKADVYSFGVVLVELITGRIITDKVSGQKCLLECARSRLGGRKYLQLVDPKVSNSYDEQELVSLVHVAENCLRKNPKERFTMNMVVSTLPRVVDSNGIYVKEDFSTQNSNVSDITNLKGEEESLEGEDLGRENSEERGDNITCSRGNNEAELSQECDIYTTCGESRKTEEKEINSSTKVCWEGCLSYVGAREFYLEGAQEYTVCEEFFGWCDSI</sequence>
<reference evidence="5" key="1">
    <citation type="submission" date="2018-05" db="EMBL/GenBank/DDBJ databases">
        <title>Draft genome of Mucuna pruriens seed.</title>
        <authorList>
            <person name="Nnadi N.E."/>
            <person name="Vos R."/>
            <person name="Hasami M.H."/>
            <person name="Devisetty U.K."/>
            <person name="Aguiy J.C."/>
        </authorList>
    </citation>
    <scope>NUCLEOTIDE SEQUENCE [LARGE SCALE GENOMIC DNA]</scope>
    <source>
        <strain evidence="5">JCA_2017</strain>
    </source>
</reference>
<keyword evidence="6" id="KW-1185">Reference proteome</keyword>
<dbReference type="PANTHER" id="PTHR47989:SF8">
    <property type="entry name" value="INACTIVE PROTEIN KINASE SELMODRAFT_444075-LIKE"/>
    <property type="match status" value="1"/>
</dbReference>
<dbReference type="FunFam" id="3.30.200.20:FF:000604">
    <property type="entry name" value="Proline-rich receptor-like protein kinase PERK8"/>
    <property type="match status" value="1"/>
</dbReference>
<evidence type="ECO:0000256" key="2">
    <source>
        <dbReference type="ARBA" id="ARBA00022741"/>
    </source>
</evidence>
<keyword evidence="3" id="KW-0067">ATP-binding</keyword>
<comment type="caution">
    <text evidence="5">The sequence shown here is derived from an EMBL/GenBank/DDBJ whole genome shotgun (WGS) entry which is preliminary data.</text>
</comment>
<keyword evidence="2" id="KW-0547">Nucleotide-binding</keyword>
<dbReference type="AlphaFoldDB" id="A0A371G8Y2"/>
<keyword evidence="1" id="KW-0418">Kinase</keyword>
<dbReference type="Proteomes" id="UP000257109">
    <property type="component" value="Unassembled WGS sequence"/>
</dbReference>
<feature type="non-terminal residue" evidence="5">
    <location>
        <position position="1"/>
    </location>
</feature>
<feature type="domain" description="Protein kinase" evidence="4">
    <location>
        <begin position="163"/>
        <end position="430"/>
    </location>
</feature>
<name>A0A371G8Y2_MUCPR</name>
<proteinExistence type="predicted"/>
<dbReference type="Pfam" id="PF07714">
    <property type="entry name" value="PK_Tyr_Ser-Thr"/>
    <property type="match status" value="1"/>
</dbReference>
<evidence type="ECO:0000313" key="6">
    <source>
        <dbReference type="Proteomes" id="UP000257109"/>
    </source>
</evidence>
<dbReference type="Gene3D" id="3.30.200.20">
    <property type="entry name" value="Phosphorylase Kinase, domain 1"/>
    <property type="match status" value="1"/>
</dbReference>
<evidence type="ECO:0000256" key="3">
    <source>
        <dbReference type="ARBA" id="ARBA00022840"/>
    </source>
</evidence>
<protein>
    <submittedName>
        <fullName evidence="5">Proline-rich receptor-like protein kinase PERK8</fullName>
    </submittedName>
</protein>
<dbReference type="EMBL" id="QJKJ01006361">
    <property type="protein sequence ID" value="RDX86986.1"/>
    <property type="molecule type" value="Genomic_DNA"/>
</dbReference>
<dbReference type="GO" id="GO:0004674">
    <property type="term" value="F:protein serine/threonine kinase activity"/>
    <property type="evidence" value="ECO:0007669"/>
    <property type="project" value="UniProtKB-KW"/>
</dbReference>
<evidence type="ECO:0000259" key="4">
    <source>
        <dbReference type="PROSITE" id="PS50011"/>
    </source>
</evidence>
<dbReference type="InterPro" id="IPR000719">
    <property type="entry name" value="Prot_kinase_dom"/>
</dbReference>
<dbReference type="InterPro" id="IPR011009">
    <property type="entry name" value="Kinase-like_dom_sf"/>
</dbReference>
<dbReference type="PANTHER" id="PTHR47989">
    <property type="entry name" value="OS01G0750732 PROTEIN"/>
    <property type="match status" value="1"/>
</dbReference>
<accession>A0A371G8Y2</accession>
<gene>
    <name evidence="5" type="primary">PERK8</name>
    <name evidence="5" type="ORF">CR513_31589</name>
</gene>
<dbReference type="PROSITE" id="PS50011">
    <property type="entry name" value="PROTEIN_KINASE_DOM"/>
    <property type="match status" value="1"/>
</dbReference>
<evidence type="ECO:0000256" key="1">
    <source>
        <dbReference type="ARBA" id="ARBA00022527"/>
    </source>
</evidence>
<dbReference type="OrthoDB" id="626167at2759"/>
<organism evidence="5 6">
    <name type="scientific">Mucuna pruriens</name>
    <name type="common">Velvet bean</name>
    <name type="synonym">Dolichos pruriens</name>
    <dbReference type="NCBI Taxonomy" id="157652"/>
    <lineage>
        <taxon>Eukaryota</taxon>
        <taxon>Viridiplantae</taxon>
        <taxon>Streptophyta</taxon>
        <taxon>Embryophyta</taxon>
        <taxon>Tracheophyta</taxon>
        <taxon>Spermatophyta</taxon>
        <taxon>Magnoliopsida</taxon>
        <taxon>eudicotyledons</taxon>
        <taxon>Gunneridae</taxon>
        <taxon>Pentapetalae</taxon>
        <taxon>rosids</taxon>
        <taxon>fabids</taxon>
        <taxon>Fabales</taxon>
        <taxon>Fabaceae</taxon>
        <taxon>Papilionoideae</taxon>
        <taxon>50 kb inversion clade</taxon>
        <taxon>NPAAA clade</taxon>
        <taxon>indigoferoid/millettioid clade</taxon>
        <taxon>Phaseoleae</taxon>
        <taxon>Mucuna</taxon>
    </lineage>
</organism>
<dbReference type="Gene3D" id="1.10.510.10">
    <property type="entry name" value="Transferase(Phosphotransferase) domain 1"/>
    <property type="match status" value="1"/>
</dbReference>